<dbReference type="Pfam" id="PF13561">
    <property type="entry name" value="adh_short_C2"/>
    <property type="match status" value="1"/>
</dbReference>
<comment type="similarity">
    <text evidence="1">Belongs to the short-chain dehydrogenases/reductases (SDR) family.</text>
</comment>
<dbReference type="SUPFAM" id="SSF51735">
    <property type="entry name" value="NAD(P)-binding Rossmann-fold domains"/>
    <property type="match status" value="1"/>
</dbReference>
<proteinExistence type="inferred from homology"/>
<dbReference type="InterPro" id="IPR002347">
    <property type="entry name" value="SDR_fam"/>
</dbReference>
<dbReference type="InterPro" id="IPR036291">
    <property type="entry name" value="NAD(P)-bd_dom_sf"/>
</dbReference>
<dbReference type="STRING" id="320787.CA2015_4453"/>
<dbReference type="OrthoDB" id="9804104at2"/>
<dbReference type="PANTHER" id="PTHR43943">
    <property type="entry name" value="DEHYDROGENASE/REDUCTASE (SDR FAMILY) MEMBER 4"/>
    <property type="match status" value="1"/>
</dbReference>
<dbReference type="FunFam" id="3.40.50.720:FF:000084">
    <property type="entry name" value="Short-chain dehydrogenase reductase"/>
    <property type="match status" value="1"/>
</dbReference>
<dbReference type="PRINTS" id="PR00081">
    <property type="entry name" value="GDHRDH"/>
</dbReference>
<dbReference type="Proteomes" id="UP000036520">
    <property type="component" value="Chromosome"/>
</dbReference>
<dbReference type="InterPro" id="IPR020904">
    <property type="entry name" value="Sc_DH/Rdtase_CS"/>
</dbReference>
<sequence length="255" mass="27469">MDLSSLFSLHGKVAIITGASSGIGFSIAHFYAAAGAKVVINSRNQERLDEAIAKLKEKGYVAMGVANNIGYEDDRKNLIEQTVNKYGQIDILVNNAATNPVYGAIEDTDLGVFDKILDVNLKAPYELSKLSLPFLKQSSSASIINISSISALSPEKGLGLYSVSKSALVALTKAFAKEWGTYNIRVNAICPGLIKTKFSEVLWSNQELREKFLEALPLKRIGEEEEIGAMALFLASDASSYTTGSIFTVDGGFQA</sequence>
<gene>
    <name evidence="2" type="ORF">CA2015_4453</name>
</gene>
<evidence type="ECO:0000313" key="2">
    <source>
        <dbReference type="EMBL" id="AKP53794.1"/>
    </source>
</evidence>
<dbReference type="PRINTS" id="PR00080">
    <property type="entry name" value="SDRFAMILY"/>
</dbReference>
<dbReference type="AlphaFoldDB" id="A0A0H4PHY5"/>
<dbReference type="RefSeq" id="WP_048643858.1">
    <property type="nucleotide sequence ID" value="NZ_CP012040.1"/>
</dbReference>
<accession>A0A0H4PHY5</accession>
<dbReference type="NCBIfam" id="NF005559">
    <property type="entry name" value="PRK07231.1"/>
    <property type="match status" value="1"/>
</dbReference>
<dbReference type="Gene3D" id="3.40.50.720">
    <property type="entry name" value="NAD(P)-binding Rossmann-like Domain"/>
    <property type="match status" value="1"/>
</dbReference>
<reference evidence="2 3" key="1">
    <citation type="submission" date="2015-07" db="EMBL/GenBank/DDBJ databases">
        <authorList>
            <person name="Kim K.M."/>
        </authorList>
    </citation>
    <scope>NUCLEOTIDE SEQUENCE [LARGE SCALE GENOMIC DNA]</scope>
    <source>
        <strain evidence="2 3">KCTC 12363</strain>
    </source>
</reference>
<evidence type="ECO:0000256" key="1">
    <source>
        <dbReference type="ARBA" id="ARBA00006484"/>
    </source>
</evidence>
<dbReference type="PANTHER" id="PTHR43943:SF2">
    <property type="entry name" value="DEHYDROGENASE_REDUCTASE 4"/>
    <property type="match status" value="1"/>
</dbReference>
<organism evidence="2 3">
    <name type="scientific">Cyclobacterium amurskyense</name>
    <dbReference type="NCBI Taxonomy" id="320787"/>
    <lineage>
        <taxon>Bacteria</taxon>
        <taxon>Pseudomonadati</taxon>
        <taxon>Bacteroidota</taxon>
        <taxon>Cytophagia</taxon>
        <taxon>Cytophagales</taxon>
        <taxon>Cyclobacteriaceae</taxon>
        <taxon>Cyclobacterium</taxon>
    </lineage>
</organism>
<keyword evidence="3" id="KW-1185">Reference proteome</keyword>
<dbReference type="EMBL" id="CP012040">
    <property type="protein sequence ID" value="AKP53794.1"/>
    <property type="molecule type" value="Genomic_DNA"/>
</dbReference>
<evidence type="ECO:0000313" key="3">
    <source>
        <dbReference type="Proteomes" id="UP000036520"/>
    </source>
</evidence>
<dbReference type="KEGG" id="camu:CA2015_4453"/>
<name>A0A0H4PHY5_9BACT</name>
<protein>
    <submittedName>
        <fullName evidence="2">3-oxoacyl-[acyl-carrier protein] reductase</fullName>
    </submittedName>
</protein>
<dbReference type="PROSITE" id="PS00061">
    <property type="entry name" value="ADH_SHORT"/>
    <property type="match status" value="1"/>
</dbReference>